<gene>
    <name evidence="1" type="ORF">HPB50_027372</name>
</gene>
<organism evidence="1 2">
    <name type="scientific">Hyalomma asiaticum</name>
    <name type="common">Tick</name>
    <dbReference type="NCBI Taxonomy" id="266040"/>
    <lineage>
        <taxon>Eukaryota</taxon>
        <taxon>Metazoa</taxon>
        <taxon>Ecdysozoa</taxon>
        <taxon>Arthropoda</taxon>
        <taxon>Chelicerata</taxon>
        <taxon>Arachnida</taxon>
        <taxon>Acari</taxon>
        <taxon>Parasitiformes</taxon>
        <taxon>Ixodida</taxon>
        <taxon>Ixodoidea</taxon>
        <taxon>Ixodidae</taxon>
        <taxon>Hyalomminae</taxon>
        <taxon>Hyalomma</taxon>
    </lineage>
</organism>
<proteinExistence type="predicted"/>
<protein>
    <submittedName>
        <fullName evidence="1">Uncharacterized protein</fullName>
    </submittedName>
</protein>
<dbReference type="EMBL" id="CM023481">
    <property type="protein sequence ID" value="KAH6948984.1"/>
    <property type="molecule type" value="Genomic_DNA"/>
</dbReference>
<evidence type="ECO:0000313" key="1">
    <source>
        <dbReference type="EMBL" id="KAH6948984.1"/>
    </source>
</evidence>
<name>A0ACB7TV64_HYAAI</name>
<dbReference type="Proteomes" id="UP000821845">
    <property type="component" value="Chromosome 1"/>
</dbReference>
<sequence>MSTLARKLDSLTKLGSAVYADDITLWLPRGSTREKKQLLQNAVEVVQHHIARMNLQLSSGKSELLAYRPIRITDGTNWLPSKNSKICSQHFVGNCKSDEDAHPAYNPSIFPASYKNRVAGGSFERYERLKSRNNRRAHELKQNTPTCAIDGADFTTEDAVGTNDAVAVMDTNDDAVEERHLIEGIPSSRTKSVQTVHRFSKASRIWYQEAS</sequence>
<comment type="caution">
    <text evidence="1">The sequence shown here is derived from an EMBL/GenBank/DDBJ whole genome shotgun (WGS) entry which is preliminary data.</text>
</comment>
<evidence type="ECO:0000313" key="2">
    <source>
        <dbReference type="Proteomes" id="UP000821845"/>
    </source>
</evidence>
<accession>A0ACB7TV64</accession>
<reference evidence="1" key="1">
    <citation type="submission" date="2020-05" db="EMBL/GenBank/DDBJ databases">
        <title>Large-scale comparative analyses of tick genomes elucidate their genetic diversity and vector capacities.</title>
        <authorList>
            <person name="Jia N."/>
            <person name="Wang J."/>
            <person name="Shi W."/>
            <person name="Du L."/>
            <person name="Sun Y."/>
            <person name="Zhan W."/>
            <person name="Jiang J."/>
            <person name="Wang Q."/>
            <person name="Zhang B."/>
            <person name="Ji P."/>
            <person name="Sakyi L.B."/>
            <person name="Cui X."/>
            <person name="Yuan T."/>
            <person name="Jiang B."/>
            <person name="Yang W."/>
            <person name="Lam T.T.-Y."/>
            <person name="Chang Q."/>
            <person name="Ding S."/>
            <person name="Wang X."/>
            <person name="Zhu J."/>
            <person name="Ruan X."/>
            <person name="Zhao L."/>
            <person name="Wei J."/>
            <person name="Que T."/>
            <person name="Du C."/>
            <person name="Cheng J."/>
            <person name="Dai P."/>
            <person name="Han X."/>
            <person name="Huang E."/>
            <person name="Gao Y."/>
            <person name="Liu J."/>
            <person name="Shao H."/>
            <person name="Ye R."/>
            <person name="Li L."/>
            <person name="Wei W."/>
            <person name="Wang X."/>
            <person name="Wang C."/>
            <person name="Yang T."/>
            <person name="Huo Q."/>
            <person name="Li W."/>
            <person name="Guo W."/>
            <person name="Chen H."/>
            <person name="Zhou L."/>
            <person name="Ni X."/>
            <person name="Tian J."/>
            <person name="Zhou Y."/>
            <person name="Sheng Y."/>
            <person name="Liu T."/>
            <person name="Pan Y."/>
            <person name="Xia L."/>
            <person name="Li J."/>
            <person name="Zhao F."/>
            <person name="Cao W."/>
        </authorList>
    </citation>
    <scope>NUCLEOTIDE SEQUENCE</scope>
    <source>
        <strain evidence="1">Hyas-2018</strain>
    </source>
</reference>
<keyword evidence="2" id="KW-1185">Reference proteome</keyword>